<sequence length="158" mass="17356">MNPLIKSWRLQAQTYWQQRNPRERKMLAIWSIAVALVVLYFGIYSPLNTQIGKLSVNVPRLEGHLFAMRGSKPETTRPKASSGDLRSAAFSALSAKKISADVRSISATQLELRSSHASVNEALQLANALKSELGAKVISVQIKQDNSAAALVLVLERT</sequence>
<reference evidence="2 3" key="1">
    <citation type="submission" date="2021-08" db="EMBL/GenBank/DDBJ databases">
        <title>complete genome sequencing of Deefgea sp. D25.</title>
        <authorList>
            <person name="Bae J.-W."/>
            <person name="Gim D.-H."/>
        </authorList>
    </citation>
    <scope>NUCLEOTIDE SEQUENCE [LARGE SCALE GENOMIC DNA]</scope>
    <source>
        <strain evidence="2 3">D25</strain>
    </source>
</reference>
<dbReference type="RefSeq" id="WP_221004972.1">
    <property type="nucleotide sequence ID" value="NZ_CP081150.1"/>
</dbReference>
<accession>A0ABX8Z1X4</accession>
<dbReference type="Pfam" id="PF04612">
    <property type="entry name" value="T2SSM"/>
    <property type="match status" value="1"/>
</dbReference>
<dbReference type="Proteomes" id="UP000825679">
    <property type="component" value="Chromosome"/>
</dbReference>
<dbReference type="EMBL" id="CP081150">
    <property type="protein sequence ID" value="QZA76567.1"/>
    <property type="molecule type" value="Genomic_DNA"/>
</dbReference>
<dbReference type="InterPro" id="IPR007690">
    <property type="entry name" value="T2SS_GspM"/>
</dbReference>
<gene>
    <name evidence="2" type="ORF">K4H28_09500</name>
</gene>
<protein>
    <submittedName>
        <fullName evidence="2">Type II secretion system protein M</fullName>
    </submittedName>
</protein>
<name>A0ABX8Z1X4_9NEIS</name>
<keyword evidence="1" id="KW-1133">Transmembrane helix</keyword>
<organism evidence="2 3">
    <name type="scientific">Deefgea tanakiae</name>
    <dbReference type="NCBI Taxonomy" id="2865840"/>
    <lineage>
        <taxon>Bacteria</taxon>
        <taxon>Pseudomonadati</taxon>
        <taxon>Pseudomonadota</taxon>
        <taxon>Betaproteobacteria</taxon>
        <taxon>Neisseriales</taxon>
        <taxon>Chitinibacteraceae</taxon>
        <taxon>Deefgea</taxon>
    </lineage>
</organism>
<evidence type="ECO:0000313" key="3">
    <source>
        <dbReference type="Proteomes" id="UP000825679"/>
    </source>
</evidence>
<evidence type="ECO:0000313" key="2">
    <source>
        <dbReference type="EMBL" id="QZA76567.1"/>
    </source>
</evidence>
<proteinExistence type="predicted"/>
<evidence type="ECO:0000256" key="1">
    <source>
        <dbReference type="SAM" id="Phobius"/>
    </source>
</evidence>
<keyword evidence="3" id="KW-1185">Reference proteome</keyword>
<feature type="transmembrane region" description="Helical" evidence="1">
    <location>
        <begin position="27"/>
        <end position="47"/>
    </location>
</feature>
<keyword evidence="1" id="KW-0472">Membrane</keyword>
<keyword evidence="1" id="KW-0812">Transmembrane</keyword>